<gene>
    <name evidence="2" type="ORF">GCM10008957_26050</name>
</gene>
<reference evidence="2" key="1">
    <citation type="journal article" date="2014" name="Int. J. Syst. Evol. Microbiol.">
        <title>Complete genome sequence of Corynebacterium casei LMG S-19264T (=DSM 44701T), isolated from a smear-ripened cheese.</title>
        <authorList>
            <consortium name="US DOE Joint Genome Institute (JGI-PGF)"/>
            <person name="Walter F."/>
            <person name="Albersmeier A."/>
            <person name="Kalinowski J."/>
            <person name="Ruckert C."/>
        </authorList>
    </citation>
    <scope>NUCLEOTIDE SEQUENCE</scope>
    <source>
        <strain evidence="2">JCM 31311</strain>
    </source>
</reference>
<comment type="caution">
    <text evidence="2">The sequence shown here is derived from an EMBL/GenBank/DDBJ whole genome shotgun (WGS) entry which is preliminary data.</text>
</comment>
<protein>
    <recommendedName>
        <fullName evidence="1">DinB-like domain-containing protein</fullName>
    </recommendedName>
</protein>
<dbReference type="AlphaFoldDB" id="A0A918F787"/>
<evidence type="ECO:0000259" key="1">
    <source>
        <dbReference type="Pfam" id="PF12867"/>
    </source>
</evidence>
<keyword evidence="3" id="KW-1185">Reference proteome</keyword>
<dbReference type="Proteomes" id="UP000603865">
    <property type="component" value="Unassembled WGS sequence"/>
</dbReference>
<name>A0A918F787_9DEIO</name>
<accession>A0A918F787</accession>
<dbReference type="InterPro" id="IPR034660">
    <property type="entry name" value="DinB/YfiT-like"/>
</dbReference>
<evidence type="ECO:0000313" key="2">
    <source>
        <dbReference type="EMBL" id="GGR11979.1"/>
    </source>
</evidence>
<organism evidence="2 3">
    <name type="scientific">Deinococcus ruber</name>
    <dbReference type="NCBI Taxonomy" id="1848197"/>
    <lineage>
        <taxon>Bacteria</taxon>
        <taxon>Thermotogati</taxon>
        <taxon>Deinococcota</taxon>
        <taxon>Deinococci</taxon>
        <taxon>Deinococcales</taxon>
        <taxon>Deinococcaceae</taxon>
        <taxon>Deinococcus</taxon>
    </lineage>
</organism>
<evidence type="ECO:0000313" key="3">
    <source>
        <dbReference type="Proteomes" id="UP000603865"/>
    </source>
</evidence>
<proteinExistence type="predicted"/>
<sequence>MTQTSSTQAQQYAQRFHMHRAALQDLYTQLPADQGDFRAWDEGMSFIQLADHLSGSSQRLVALAQGQTPGAPLPASTTLQEARDRLNAATDAVMEVLGSLDDAALRQIITAFGGRQMPVAAMLDFVIGHETHHKGQAWLMARMVGIKPPFFMQLPA</sequence>
<dbReference type="EMBL" id="BMQL01000014">
    <property type="protein sequence ID" value="GGR11979.1"/>
    <property type="molecule type" value="Genomic_DNA"/>
</dbReference>
<dbReference type="RefSeq" id="WP_189090950.1">
    <property type="nucleotide sequence ID" value="NZ_BMQL01000014.1"/>
</dbReference>
<dbReference type="SUPFAM" id="SSF109854">
    <property type="entry name" value="DinB/YfiT-like putative metalloenzymes"/>
    <property type="match status" value="1"/>
</dbReference>
<reference evidence="2" key="2">
    <citation type="submission" date="2020-09" db="EMBL/GenBank/DDBJ databases">
        <authorList>
            <person name="Sun Q."/>
            <person name="Ohkuma M."/>
        </authorList>
    </citation>
    <scope>NUCLEOTIDE SEQUENCE</scope>
    <source>
        <strain evidence="2">JCM 31311</strain>
    </source>
</reference>
<dbReference type="InterPro" id="IPR024775">
    <property type="entry name" value="DinB-like"/>
</dbReference>
<dbReference type="Gene3D" id="1.20.120.450">
    <property type="entry name" value="dinb family like domain"/>
    <property type="match status" value="1"/>
</dbReference>
<dbReference type="Pfam" id="PF12867">
    <property type="entry name" value="DinB_2"/>
    <property type="match status" value="1"/>
</dbReference>
<feature type="domain" description="DinB-like" evidence="1">
    <location>
        <begin position="16"/>
        <end position="137"/>
    </location>
</feature>